<evidence type="ECO:0000256" key="5">
    <source>
        <dbReference type="PROSITE-ProRule" id="PRU01091"/>
    </source>
</evidence>
<evidence type="ECO:0000259" key="7">
    <source>
        <dbReference type="PROSITE" id="PS51755"/>
    </source>
</evidence>
<proteinExistence type="inferred from homology"/>
<feature type="domain" description="HTH luxR-type" evidence="6">
    <location>
        <begin position="1085"/>
        <end position="1150"/>
    </location>
</feature>
<evidence type="ECO:0000256" key="4">
    <source>
        <dbReference type="ARBA" id="ARBA00023163"/>
    </source>
</evidence>
<gene>
    <name evidence="8" type="ORF">ACFFH7_40720</name>
</gene>
<dbReference type="EMBL" id="JBHLUD010000015">
    <property type="protein sequence ID" value="MFC0547886.1"/>
    <property type="molecule type" value="Genomic_DNA"/>
</dbReference>
<reference evidence="8 9" key="1">
    <citation type="submission" date="2024-09" db="EMBL/GenBank/DDBJ databases">
        <authorList>
            <person name="Sun Q."/>
            <person name="Mori K."/>
        </authorList>
    </citation>
    <scope>NUCLEOTIDE SEQUENCE [LARGE SCALE GENOMIC DNA]</scope>
    <source>
        <strain evidence="8 9">TBRC 1432</strain>
    </source>
</reference>
<comment type="similarity">
    <text evidence="1">Belongs to the AfsR/DnrI/RedD regulatory family.</text>
</comment>
<accession>A0ABV6N7A7</accession>
<dbReference type="InterPro" id="IPR001867">
    <property type="entry name" value="OmpR/PhoB-type_DNA-bd"/>
</dbReference>
<feature type="DNA-binding region" description="OmpR/PhoB-type" evidence="5">
    <location>
        <begin position="11"/>
        <end position="114"/>
    </location>
</feature>
<dbReference type="InterPro" id="IPR005158">
    <property type="entry name" value="BTAD"/>
</dbReference>
<dbReference type="Pfam" id="PF03704">
    <property type="entry name" value="BTAD"/>
    <property type="match status" value="1"/>
</dbReference>
<evidence type="ECO:0000256" key="2">
    <source>
        <dbReference type="ARBA" id="ARBA00023015"/>
    </source>
</evidence>
<dbReference type="Pfam" id="PF00196">
    <property type="entry name" value="GerE"/>
    <property type="match status" value="1"/>
</dbReference>
<comment type="caution">
    <text evidence="8">The sequence shown here is derived from an EMBL/GenBank/DDBJ whole genome shotgun (WGS) entry which is preliminary data.</text>
</comment>
<dbReference type="Proteomes" id="UP001589810">
    <property type="component" value="Unassembled WGS sequence"/>
</dbReference>
<dbReference type="SMART" id="SM01043">
    <property type="entry name" value="BTAD"/>
    <property type="match status" value="1"/>
</dbReference>
<dbReference type="InterPro" id="IPR051677">
    <property type="entry name" value="AfsR-DnrI-RedD_regulator"/>
</dbReference>
<dbReference type="Gene3D" id="1.10.10.10">
    <property type="entry name" value="Winged helix-like DNA-binding domain superfamily/Winged helix DNA-binding domain"/>
    <property type="match status" value="2"/>
</dbReference>
<dbReference type="CDD" id="cd15831">
    <property type="entry name" value="BTAD"/>
    <property type="match status" value="1"/>
</dbReference>
<dbReference type="InterPro" id="IPR041664">
    <property type="entry name" value="AAA_16"/>
</dbReference>
<dbReference type="Pfam" id="PF13191">
    <property type="entry name" value="AAA_16"/>
    <property type="match status" value="1"/>
</dbReference>
<protein>
    <submittedName>
        <fullName evidence="8">BTAD domain-containing putative transcriptional regulator</fullName>
    </submittedName>
</protein>
<keyword evidence="9" id="KW-1185">Reference proteome</keyword>
<feature type="domain" description="OmpR/PhoB-type" evidence="7">
    <location>
        <begin position="11"/>
        <end position="114"/>
    </location>
</feature>
<dbReference type="PANTHER" id="PTHR35807:SF1">
    <property type="entry name" value="TRANSCRIPTIONAL REGULATOR REDD"/>
    <property type="match status" value="1"/>
</dbReference>
<evidence type="ECO:0000259" key="6">
    <source>
        <dbReference type="PROSITE" id="PS50043"/>
    </source>
</evidence>
<dbReference type="InterPro" id="IPR016032">
    <property type="entry name" value="Sig_transdc_resp-reg_C-effctor"/>
</dbReference>
<evidence type="ECO:0000256" key="1">
    <source>
        <dbReference type="ARBA" id="ARBA00005820"/>
    </source>
</evidence>
<dbReference type="SUPFAM" id="SSF48452">
    <property type="entry name" value="TPR-like"/>
    <property type="match status" value="2"/>
</dbReference>
<name>A0ABV6N7A7_9PSEU</name>
<dbReference type="InterPro" id="IPR036388">
    <property type="entry name" value="WH-like_DNA-bd_sf"/>
</dbReference>
<keyword evidence="3 5" id="KW-0238">DNA-binding</keyword>
<dbReference type="SUPFAM" id="SSF46894">
    <property type="entry name" value="C-terminal effector domain of the bipartite response regulators"/>
    <property type="match status" value="2"/>
</dbReference>
<dbReference type="SMART" id="SM00421">
    <property type="entry name" value="HTH_LUXR"/>
    <property type="match status" value="1"/>
</dbReference>
<organism evidence="8 9">
    <name type="scientific">Kutzneria chonburiensis</name>
    <dbReference type="NCBI Taxonomy" id="1483604"/>
    <lineage>
        <taxon>Bacteria</taxon>
        <taxon>Bacillati</taxon>
        <taxon>Actinomycetota</taxon>
        <taxon>Actinomycetes</taxon>
        <taxon>Pseudonocardiales</taxon>
        <taxon>Pseudonocardiaceae</taxon>
        <taxon>Kutzneria</taxon>
    </lineage>
</organism>
<sequence length="1151" mass="124536">MECRSAYPERIPGTSTETRLRIQLLGPVRAWRGAAEIDLGSARRRAVFAILAAGATTAVARAEFVDGIWGDAPPAKAVGILHTYVSGLRKALTLPGERPDAVLTTIESSYSLALDPDQLDELRFGQLQRDARRSWENGDLHAALTALDEAVGLWHGEGLDGLAVPFADLYRARLGELKATALERRAALGLILGRQVDATDGLADLVARFPLREGARGLLMSALYRTGRRDDALRLFDETRAVLDTELGIDPGPALQRLRGKILDGAPLSTEDIGATTWMPRRAPATVDYLAALNRGRPAVPPAFVGRRPELARLAGLLADLDAGRGACVWVEGEAGIGKSALLAKAFAADTVVWARGDALADEQAVGRLLAATEQACRRGPVVLIVEDLHLGRDTDLLAWTRLSRLTSHLPLLLVATCRTAGPELARLHNAVRMIDGHLLLLDPLTCDEVAELAAGRFRDSTLLATAAGNPRDINDILDAVGVEPDMAAVASGIAVRRLDSLAASTRNALRWAALLGADFSAGELTTVMRVPPAALAGAIKEATTAGVLVEIRDSLIFRDEAVRQQLLDSEPAARHRQAAEALAEAGAPVERVATQLAQAVPPVDQWAYRWLLANAEAVGFTVPHVATELLTRAVADHSLPQDEREQLAVQRIRLLCDLGQDPRADVAELLASTVNVEIAGEMHCVLALLDHHFGAVAAARARLEAAARDRILPAHWRARYRTSLVQFDRDTATDIAAVKRSATAALAYAVAVADPFAISEALGELWYVDTVRRDHAAALRHVDRALAVTAGLSDYRMDLLEKRAVTLDNLDRLTEASAALAQMRTVAQRKSHLIARQHVATAVHHYWLGRWDEAVTELGVAESALFSGTDPRWPTVLRHHGLAALIAARRGDTTGARERLRVLDAYPISDRKDEEGSDYLLAARALVDGQQHLDPLADLGYGWAMPRHQWLPLAVRLGVEAGDAQRVDAAVDAARVEAGREREPGRAHWALRWCQALVDRDPDELLVVSRRFTDVGRLVEGADALVDAATALAERGRAATANLKLRKALTIYAELGAAADISRAVEAMRRHGVRAQDDEARQPIVAGWHALSDIERRITTLVATGKANPEIASELALPRRDVQWHISHIMQKLDVRSRSELTSRTAGIAN</sequence>
<dbReference type="InterPro" id="IPR027417">
    <property type="entry name" value="P-loop_NTPase"/>
</dbReference>
<evidence type="ECO:0000313" key="9">
    <source>
        <dbReference type="Proteomes" id="UP001589810"/>
    </source>
</evidence>
<dbReference type="SUPFAM" id="SSF52540">
    <property type="entry name" value="P-loop containing nucleoside triphosphate hydrolases"/>
    <property type="match status" value="1"/>
</dbReference>
<evidence type="ECO:0000256" key="3">
    <source>
        <dbReference type="ARBA" id="ARBA00023125"/>
    </source>
</evidence>
<keyword evidence="4" id="KW-0804">Transcription</keyword>
<dbReference type="Gene3D" id="1.25.40.10">
    <property type="entry name" value="Tetratricopeptide repeat domain"/>
    <property type="match status" value="1"/>
</dbReference>
<evidence type="ECO:0000313" key="8">
    <source>
        <dbReference type="EMBL" id="MFC0547886.1"/>
    </source>
</evidence>
<keyword evidence="2" id="KW-0805">Transcription regulation</keyword>
<dbReference type="InterPro" id="IPR000792">
    <property type="entry name" value="Tscrpt_reg_LuxR_C"/>
</dbReference>
<dbReference type="RefSeq" id="WP_273938270.1">
    <property type="nucleotide sequence ID" value="NZ_CP097263.1"/>
</dbReference>
<dbReference type="InterPro" id="IPR011990">
    <property type="entry name" value="TPR-like_helical_dom_sf"/>
</dbReference>
<dbReference type="CDD" id="cd06170">
    <property type="entry name" value="LuxR_C_like"/>
    <property type="match status" value="1"/>
</dbReference>
<dbReference type="PROSITE" id="PS51755">
    <property type="entry name" value="OMPR_PHOB"/>
    <property type="match status" value="1"/>
</dbReference>
<dbReference type="PANTHER" id="PTHR35807">
    <property type="entry name" value="TRANSCRIPTIONAL REGULATOR REDD-RELATED"/>
    <property type="match status" value="1"/>
</dbReference>
<dbReference type="PROSITE" id="PS50043">
    <property type="entry name" value="HTH_LUXR_2"/>
    <property type="match status" value="1"/>
</dbReference>